<feature type="domain" description="Bacterial sugar transferase" evidence="3">
    <location>
        <begin position="6"/>
        <end position="179"/>
    </location>
</feature>
<keyword evidence="2" id="KW-0472">Membrane</keyword>
<sequence length="204" mass="24143">MYLFFKRFFDLISSLVLFIIISPLFLLLWVLVRIKHGKPAFYKQIRSGKGMKSFTIIKFRSMTEEKDINGEYLPDEQRVTSFGKFLRSSSLDELPELLSIIKGDMSVIGPRPLPISYDDYYTEREKLRFNVRGGLIPPEVLYNNVQPTWDEQLEYEAYYGENISLKLDFQIIMAVFKGLLKRYKNDYGEYVRESLNVERKEMKK</sequence>
<evidence type="ECO:0000256" key="2">
    <source>
        <dbReference type="SAM" id="Phobius"/>
    </source>
</evidence>
<evidence type="ECO:0000313" key="4">
    <source>
        <dbReference type="EMBL" id="SJZ57268.1"/>
    </source>
</evidence>
<accession>A0A1T4LRW6</accession>
<keyword evidence="5" id="KW-1185">Reference proteome</keyword>
<dbReference type="Pfam" id="PF02397">
    <property type="entry name" value="Bac_transf"/>
    <property type="match status" value="1"/>
</dbReference>
<dbReference type="GO" id="GO:0016780">
    <property type="term" value="F:phosphotransferase activity, for other substituted phosphate groups"/>
    <property type="evidence" value="ECO:0007669"/>
    <property type="project" value="TreeGrafter"/>
</dbReference>
<evidence type="ECO:0000313" key="5">
    <source>
        <dbReference type="Proteomes" id="UP000189857"/>
    </source>
</evidence>
<reference evidence="4 5" key="1">
    <citation type="submission" date="2017-02" db="EMBL/GenBank/DDBJ databases">
        <authorList>
            <person name="Peterson S.W."/>
        </authorList>
    </citation>
    <scope>NUCLEOTIDE SEQUENCE [LARGE SCALE GENOMIC DNA]</scope>
    <source>
        <strain evidence="4 5">ATCC 17233</strain>
    </source>
</reference>
<dbReference type="PANTHER" id="PTHR30576:SF8">
    <property type="entry name" value="UNDECAPRENYL-PHOSPHATE GALACTOSE PHOSPHOTRANSFERASE"/>
    <property type="match status" value="1"/>
</dbReference>
<dbReference type="InterPro" id="IPR003362">
    <property type="entry name" value="Bact_transf"/>
</dbReference>
<dbReference type="AlphaFoldDB" id="A0A1T4LRW6"/>
<evidence type="ECO:0000259" key="3">
    <source>
        <dbReference type="Pfam" id="PF02397"/>
    </source>
</evidence>
<keyword evidence="2" id="KW-0812">Transmembrane</keyword>
<keyword evidence="4" id="KW-0808">Transferase</keyword>
<gene>
    <name evidence="4" type="ORF">SAMN02745110_00893</name>
</gene>
<feature type="transmembrane region" description="Helical" evidence="2">
    <location>
        <begin position="12"/>
        <end position="32"/>
    </location>
</feature>
<dbReference type="PANTHER" id="PTHR30576">
    <property type="entry name" value="COLANIC BIOSYNTHESIS UDP-GLUCOSE LIPID CARRIER TRANSFERASE"/>
    <property type="match status" value="1"/>
</dbReference>
<keyword evidence="2" id="KW-1133">Transmembrane helix</keyword>
<name>A0A1T4LRW6_9FIRM</name>
<dbReference type="Proteomes" id="UP000189857">
    <property type="component" value="Unassembled WGS sequence"/>
</dbReference>
<dbReference type="OrthoDB" id="9808602at2"/>
<dbReference type="RefSeq" id="WP_078786749.1">
    <property type="nucleotide sequence ID" value="NZ_FMTO01000004.1"/>
</dbReference>
<dbReference type="EMBL" id="FUXA01000006">
    <property type="protein sequence ID" value="SJZ57268.1"/>
    <property type="molecule type" value="Genomic_DNA"/>
</dbReference>
<evidence type="ECO:0000256" key="1">
    <source>
        <dbReference type="ARBA" id="ARBA00006464"/>
    </source>
</evidence>
<organism evidence="4 5">
    <name type="scientific">Eubacterium ruminantium</name>
    <dbReference type="NCBI Taxonomy" id="42322"/>
    <lineage>
        <taxon>Bacteria</taxon>
        <taxon>Bacillati</taxon>
        <taxon>Bacillota</taxon>
        <taxon>Clostridia</taxon>
        <taxon>Eubacteriales</taxon>
        <taxon>Eubacteriaceae</taxon>
        <taxon>Eubacterium</taxon>
    </lineage>
</organism>
<proteinExistence type="inferred from homology"/>
<comment type="similarity">
    <text evidence="1">Belongs to the bacterial sugar transferase family.</text>
</comment>
<protein>
    <submittedName>
        <fullName evidence="4">Sugar transferase involved in LPS biosynthesis (Colanic, teichoic acid)</fullName>
    </submittedName>
</protein>